<dbReference type="EMBL" id="OE182880">
    <property type="protein sequence ID" value="CAD7575052.1"/>
    <property type="molecule type" value="Genomic_DNA"/>
</dbReference>
<name>A0A7R9JAN0_TIMCA</name>
<protein>
    <submittedName>
        <fullName evidence="1">(California timema) hypothetical protein</fullName>
    </submittedName>
</protein>
<gene>
    <name evidence="1" type="ORF">TCMB3V08_LOCUS7651</name>
</gene>
<proteinExistence type="predicted"/>
<evidence type="ECO:0000313" key="1">
    <source>
        <dbReference type="EMBL" id="CAD7575052.1"/>
    </source>
</evidence>
<organism evidence="1">
    <name type="scientific">Timema californicum</name>
    <name type="common">California timema</name>
    <name type="synonym">Walking stick</name>
    <dbReference type="NCBI Taxonomy" id="61474"/>
    <lineage>
        <taxon>Eukaryota</taxon>
        <taxon>Metazoa</taxon>
        <taxon>Ecdysozoa</taxon>
        <taxon>Arthropoda</taxon>
        <taxon>Hexapoda</taxon>
        <taxon>Insecta</taxon>
        <taxon>Pterygota</taxon>
        <taxon>Neoptera</taxon>
        <taxon>Polyneoptera</taxon>
        <taxon>Phasmatodea</taxon>
        <taxon>Timematodea</taxon>
        <taxon>Timematoidea</taxon>
        <taxon>Timematidae</taxon>
        <taxon>Timema</taxon>
    </lineage>
</organism>
<dbReference type="AlphaFoldDB" id="A0A7R9JAN0"/>
<reference evidence="1" key="1">
    <citation type="submission" date="2020-11" db="EMBL/GenBank/DDBJ databases">
        <authorList>
            <person name="Tran Van P."/>
        </authorList>
    </citation>
    <scope>NUCLEOTIDE SEQUENCE</scope>
</reference>
<accession>A0A7R9JAN0</accession>
<sequence>MNETGEDIPWRRGGENHVQHSMYIGSFVKRCFPRWCGGENHAQYSVATGYFLKRWHAGENHAQYSMATGPFVERSSFFNDVIPNRLPVWSRLRIQRSWARFSVVPDISVKQWVCNGVKLSLTRKIEEPLE</sequence>